<feature type="region of interest" description="Disordered" evidence="1">
    <location>
        <begin position="116"/>
        <end position="138"/>
    </location>
</feature>
<gene>
    <name evidence="2" type="ORF">ACN42_g10819</name>
</gene>
<accession>A0A101M9H0</accession>
<organism evidence="2 3">
    <name type="scientific">Penicillium freii</name>
    <dbReference type="NCBI Taxonomy" id="48697"/>
    <lineage>
        <taxon>Eukaryota</taxon>
        <taxon>Fungi</taxon>
        <taxon>Dikarya</taxon>
        <taxon>Ascomycota</taxon>
        <taxon>Pezizomycotina</taxon>
        <taxon>Eurotiomycetes</taxon>
        <taxon>Eurotiomycetidae</taxon>
        <taxon>Eurotiales</taxon>
        <taxon>Aspergillaceae</taxon>
        <taxon>Penicillium</taxon>
    </lineage>
</organism>
<comment type="caution">
    <text evidence="2">The sequence shown here is derived from an EMBL/GenBank/DDBJ whole genome shotgun (WGS) entry which is preliminary data.</text>
</comment>
<protein>
    <submittedName>
        <fullName evidence="2">Uncharacterized protein</fullName>
    </submittedName>
</protein>
<keyword evidence="3" id="KW-1185">Reference proteome</keyword>
<reference evidence="2 3" key="1">
    <citation type="submission" date="2015-10" db="EMBL/GenBank/DDBJ databases">
        <title>Genome sequencing of Penicillium freii.</title>
        <authorList>
            <person name="Nguyen H.D."/>
            <person name="Visagie C.M."/>
            <person name="Seifert K.A."/>
        </authorList>
    </citation>
    <scope>NUCLEOTIDE SEQUENCE [LARGE SCALE GENOMIC DNA]</scope>
    <source>
        <strain evidence="2 3">DAOM 242723</strain>
    </source>
</reference>
<evidence type="ECO:0000313" key="3">
    <source>
        <dbReference type="Proteomes" id="UP000055045"/>
    </source>
</evidence>
<evidence type="ECO:0000256" key="1">
    <source>
        <dbReference type="SAM" id="MobiDB-lite"/>
    </source>
</evidence>
<proteinExistence type="predicted"/>
<name>A0A101M9H0_PENFR</name>
<dbReference type="EMBL" id="LLXE01000495">
    <property type="protein sequence ID" value="KUM56397.1"/>
    <property type="molecule type" value="Genomic_DNA"/>
</dbReference>
<evidence type="ECO:0000313" key="2">
    <source>
        <dbReference type="EMBL" id="KUM56397.1"/>
    </source>
</evidence>
<dbReference type="AlphaFoldDB" id="A0A101M9H0"/>
<dbReference type="Proteomes" id="UP000055045">
    <property type="component" value="Unassembled WGS sequence"/>
</dbReference>
<sequence>MDNVKCVRECFISFISLTPTGLYTFLSIRTVLVSHRTFWRLLDYPHSPPTPVWQNKNQSPPYEESTVDHWLHHYMLLDSKVFGILKAIQAEQSRTTRFKNIRIGWPKKAMLRRFSRIEKKKKNEKRVKKKKKKKKEQN</sequence>